<evidence type="ECO:0000313" key="8">
    <source>
        <dbReference type="Proteomes" id="UP001141806"/>
    </source>
</evidence>
<dbReference type="OrthoDB" id="65569at2759"/>
<reference evidence="7" key="1">
    <citation type="journal article" date="2023" name="Plant J.">
        <title>The genome of the king protea, Protea cynaroides.</title>
        <authorList>
            <person name="Chang J."/>
            <person name="Duong T.A."/>
            <person name="Schoeman C."/>
            <person name="Ma X."/>
            <person name="Roodt D."/>
            <person name="Barker N."/>
            <person name="Li Z."/>
            <person name="Van de Peer Y."/>
            <person name="Mizrachi E."/>
        </authorList>
    </citation>
    <scope>NUCLEOTIDE SEQUENCE</scope>
    <source>
        <tissue evidence="7">Young leaves</tissue>
    </source>
</reference>
<dbReference type="InterPro" id="IPR033132">
    <property type="entry name" value="GH_1_N_CS"/>
</dbReference>
<dbReference type="GO" id="GO:0008422">
    <property type="term" value="F:beta-glucosidase activity"/>
    <property type="evidence" value="ECO:0007669"/>
    <property type="project" value="TreeGrafter"/>
</dbReference>
<dbReference type="PRINTS" id="PR00131">
    <property type="entry name" value="GLHYDRLASE1"/>
</dbReference>
<dbReference type="AlphaFoldDB" id="A0A9Q0H3F0"/>
<keyword evidence="4" id="KW-0325">Glycoprotein</keyword>
<evidence type="ECO:0000313" key="7">
    <source>
        <dbReference type="EMBL" id="KAJ4956877.1"/>
    </source>
</evidence>
<organism evidence="7 8">
    <name type="scientific">Protea cynaroides</name>
    <dbReference type="NCBI Taxonomy" id="273540"/>
    <lineage>
        <taxon>Eukaryota</taxon>
        <taxon>Viridiplantae</taxon>
        <taxon>Streptophyta</taxon>
        <taxon>Embryophyta</taxon>
        <taxon>Tracheophyta</taxon>
        <taxon>Spermatophyta</taxon>
        <taxon>Magnoliopsida</taxon>
        <taxon>Proteales</taxon>
        <taxon>Proteaceae</taxon>
        <taxon>Protea</taxon>
    </lineage>
</organism>
<comment type="similarity">
    <text evidence="1 5">Belongs to the glycosyl hydrolase 1 family.</text>
</comment>
<evidence type="ECO:0000256" key="5">
    <source>
        <dbReference type="RuleBase" id="RU003690"/>
    </source>
</evidence>
<gene>
    <name evidence="7" type="ORF">NE237_013660</name>
</gene>
<evidence type="ECO:0000256" key="4">
    <source>
        <dbReference type="ARBA" id="ARBA00023180"/>
    </source>
</evidence>
<comment type="caution">
    <text evidence="7">The sequence shown here is derived from an EMBL/GenBank/DDBJ whole genome shotgun (WGS) entry which is preliminary data.</text>
</comment>
<dbReference type="Gene3D" id="3.20.20.80">
    <property type="entry name" value="Glycosidases"/>
    <property type="match status" value="1"/>
</dbReference>
<protein>
    <submittedName>
        <fullName evidence="7">Uncharacterized protein</fullName>
    </submittedName>
</protein>
<feature type="chain" id="PRO_5040461831" evidence="6">
    <location>
        <begin position="28"/>
        <end position="513"/>
    </location>
</feature>
<keyword evidence="2 6" id="KW-0732">Signal</keyword>
<accession>A0A9Q0H3F0</accession>
<evidence type="ECO:0000256" key="2">
    <source>
        <dbReference type="ARBA" id="ARBA00022729"/>
    </source>
</evidence>
<dbReference type="PANTHER" id="PTHR10353">
    <property type="entry name" value="GLYCOSYL HYDROLASE"/>
    <property type="match status" value="1"/>
</dbReference>
<name>A0A9Q0H3F0_9MAGN</name>
<proteinExistence type="inferred from homology"/>
<dbReference type="PANTHER" id="PTHR10353:SF29">
    <property type="entry name" value="BETA-GLUCOSIDASE 11"/>
    <property type="match status" value="1"/>
</dbReference>
<evidence type="ECO:0000256" key="6">
    <source>
        <dbReference type="SAM" id="SignalP"/>
    </source>
</evidence>
<evidence type="ECO:0000256" key="3">
    <source>
        <dbReference type="ARBA" id="ARBA00022801"/>
    </source>
</evidence>
<dbReference type="Proteomes" id="UP001141806">
    <property type="component" value="Unassembled WGS sequence"/>
</dbReference>
<keyword evidence="3" id="KW-0378">Hydrolase</keyword>
<dbReference type="PROSITE" id="PS00653">
    <property type="entry name" value="GLYCOSYL_HYDROL_F1_2"/>
    <property type="match status" value="1"/>
</dbReference>
<dbReference type="Pfam" id="PF00232">
    <property type="entry name" value="Glyco_hydro_1"/>
    <property type="match status" value="1"/>
</dbReference>
<dbReference type="GO" id="GO:0005975">
    <property type="term" value="P:carbohydrate metabolic process"/>
    <property type="evidence" value="ECO:0007669"/>
    <property type="project" value="InterPro"/>
</dbReference>
<evidence type="ECO:0000256" key="1">
    <source>
        <dbReference type="ARBA" id="ARBA00010838"/>
    </source>
</evidence>
<feature type="signal peptide" evidence="6">
    <location>
        <begin position="1"/>
        <end position="27"/>
    </location>
</feature>
<dbReference type="SUPFAM" id="SSF51445">
    <property type="entry name" value="(Trans)glycosidases"/>
    <property type="match status" value="1"/>
</dbReference>
<keyword evidence="8" id="KW-1185">Reference proteome</keyword>
<dbReference type="InterPro" id="IPR017853">
    <property type="entry name" value="GH"/>
</dbReference>
<dbReference type="InterPro" id="IPR001360">
    <property type="entry name" value="Glyco_hydro_1"/>
</dbReference>
<dbReference type="FunFam" id="3.20.20.80:FF:000069">
    <property type="entry name" value="Beta-glucosidase 1"/>
    <property type="match status" value="1"/>
</dbReference>
<sequence length="513" mass="57905">MWRIGCHGYYSLLIVVLHVIVLRGSASVQIATANYSRDDFPPAPHFVFGAGTSAYQVEGAAFEDGRTPSIWDTFAHSGRFGDNNNGDIACDMYHKYKEDVQLMVDTGLEAFRFSISWSRVIPNGRGPVNPKGVQYYNSLINELIRHGIQPHVTLFHYDVPQELEDEYGGWLGRKIVKDFTAFADVCFREFGDRVSYWSTMNEANVFVMGGYDLGIFPPGRCSAPFGSNCTGGSSATEPYIATHNILLAHASTARLYKEKYQAKQHGLIGLDILTYGLVPLTNSTEDVKAAERVHDFFHGWFLNPLVFGDYPESMKKIAGSRLPSFTPHQSKLLKGSCDFFGLNHYRTMYIKDDPDSLKTNQRDYLGDMAAKMLSKQGHVPSGQFPIDPAGLQIVLEHLKEVYSNPPVFIYENGQMTYHNTSLDASLNDTSRVEYMEAFMGGLLEAMKNGSNAKGYFVWSFMDLFELFDGLKSTFGLYYVDFNDPDLNRYAKFSAHWYSSFLRGRTINQYLQDH</sequence>
<dbReference type="EMBL" id="JAMYWD010000011">
    <property type="protein sequence ID" value="KAJ4956877.1"/>
    <property type="molecule type" value="Genomic_DNA"/>
</dbReference>